<comment type="subcellular location">
    <subcellularLocation>
        <location evidence="1">Cell membrane</location>
        <topology evidence="1">Multi-pass membrane protein</topology>
    </subcellularLocation>
</comment>
<evidence type="ECO:0000313" key="8">
    <source>
        <dbReference type="EMBL" id="SVB22389.1"/>
    </source>
</evidence>
<proteinExistence type="predicted"/>
<keyword evidence="5 6" id="KW-0472">Membrane</keyword>
<accession>A0A382C968</accession>
<sequence>SEFEFRYITVLLFVFTYTFTAIDAKVLSIYRDHFNIKLFKILFETGVMQDMGVQSSDIISIVIQILIIIIWCIFSLILSNWIYINKRGLIPQIIQSRIQSGFKIIIILSFTEKLCFSYLHYTDRGILNHYWNSVPSYTPLRMSKVWTPILNPRSKEEIAEAEITWDFESDYLDQQKQLDTNLKSIIAEKNNINIVFLVFESLRFDMDDPMIMPNFHRLKQQWISSSQHFSNSNCTGNGTFGILSGQTPFYWYPSYKNQIQPRVLSVFDKLGYDIDIYTTTALEYSDMDKHIFTEAIDNIYKFTNYGGGLGHPMVKRSDLYKWDERMVNQFINNFTHKRNKPSLSYLWFYSTHYNYYFPESFAKFEPYIKRHYQIYEKGLQKESDLVFNRYKNSAHYVDSQIGKIVDKIEDSGKMQNTVIVVLGDHGEEFNEFGRFAHSYSFKNVQTSTPFIMHIPGEKQTQFNITSHADIMPTIMDYINISEPFNQFLSGKSLLNYEKSNDYAIIQECEIDNRPKRFLIADTDWKMEFRLSGDKIESGILNSINDEPINNVKTNDDKLIQIKKTLVSKAKNNLNHFSKSNAK</sequence>
<dbReference type="Pfam" id="PF00884">
    <property type="entry name" value="Sulfatase"/>
    <property type="match status" value="1"/>
</dbReference>
<feature type="transmembrane region" description="Helical" evidence="6">
    <location>
        <begin position="7"/>
        <end position="30"/>
    </location>
</feature>
<dbReference type="GO" id="GO:0005886">
    <property type="term" value="C:plasma membrane"/>
    <property type="evidence" value="ECO:0007669"/>
    <property type="project" value="UniProtKB-SubCell"/>
</dbReference>
<evidence type="ECO:0000256" key="2">
    <source>
        <dbReference type="ARBA" id="ARBA00022475"/>
    </source>
</evidence>
<keyword evidence="4 6" id="KW-1133">Transmembrane helix</keyword>
<dbReference type="PIRSF" id="PIRSF004950">
    <property type="entry name" value="Mmb_sulf_HI0842"/>
    <property type="match status" value="1"/>
</dbReference>
<protein>
    <recommendedName>
        <fullName evidence="7">Sulfatase N-terminal domain-containing protein</fullName>
    </recommendedName>
</protein>
<feature type="domain" description="Sulfatase N-terminal" evidence="7">
    <location>
        <begin position="193"/>
        <end position="479"/>
    </location>
</feature>
<dbReference type="PANTHER" id="PTHR47371">
    <property type="entry name" value="LIPOTEICHOIC ACID SYNTHASE"/>
    <property type="match status" value="1"/>
</dbReference>
<feature type="transmembrane region" description="Helical" evidence="6">
    <location>
        <begin position="104"/>
        <end position="121"/>
    </location>
</feature>
<dbReference type="InterPro" id="IPR012159">
    <property type="entry name" value="YejM-like"/>
</dbReference>
<feature type="transmembrane region" description="Helical" evidence="6">
    <location>
        <begin position="58"/>
        <end position="83"/>
    </location>
</feature>
<dbReference type="AlphaFoldDB" id="A0A382C968"/>
<feature type="non-terminal residue" evidence="8">
    <location>
        <position position="1"/>
    </location>
</feature>
<dbReference type="InterPro" id="IPR050448">
    <property type="entry name" value="OpgB/LTA_synthase_biosynth"/>
</dbReference>
<dbReference type="InterPro" id="IPR017850">
    <property type="entry name" value="Alkaline_phosphatase_core_sf"/>
</dbReference>
<evidence type="ECO:0000256" key="4">
    <source>
        <dbReference type="ARBA" id="ARBA00022989"/>
    </source>
</evidence>
<dbReference type="EMBL" id="UINC01033310">
    <property type="protein sequence ID" value="SVB22389.1"/>
    <property type="molecule type" value="Genomic_DNA"/>
</dbReference>
<evidence type="ECO:0000256" key="1">
    <source>
        <dbReference type="ARBA" id="ARBA00004651"/>
    </source>
</evidence>
<evidence type="ECO:0000256" key="5">
    <source>
        <dbReference type="ARBA" id="ARBA00023136"/>
    </source>
</evidence>
<evidence type="ECO:0000256" key="3">
    <source>
        <dbReference type="ARBA" id="ARBA00022692"/>
    </source>
</evidence>
<organism evidence="8">
    <name type="scientific">marine metagenome</name>
    <dbReference type="NCBI Taxonomy" id="408172"/>
    <lineage>
        <taxon>unclassified sequences</taxon>
        <taxon>metagenomes</taxon>
        <taxon>ecological metagenomes</taxon>
    </lineage>
</organism>
<keyword evidence="3 6" id="KW-0812">Transmembrane</keyword>
<dbReference type="CDD" id="cd16148">
    <property type="entry name" value="sulfatase_like"/>
    <property type="match status" value="1"/>
</dbReference>
<keyword evidence="2" id="KW-1003">Cell membrane</keyword>
<dbReference type="SUPFAM" id="SSF53649">
    <property type="entry name" value="Alkaline phosphatase-like"/>
    <property type="match status" value="1"/>
</dbReference>
<dbReference type="Gene3D" id="3.40.720.10">
    <property type="entry name" value="Alkaline Phosphatase, subunit A"/>
    <property type="match status" value="1"/>
</dbReference>
<evidence type="ECO:0000259" key="7">
    <source>
        <dbReference type="Pfam" id="PF00884"/>
    </source>
</evidence>
<dbReference type="InterPro" id="IPR000917">
    <property type="entry name" value="Sulfatase_N"/>
</dbReference>
<name>A0A382C968_9ZZZZ</name>
<dbReference type="PANTHER" id="PTHR47371:SF3">
    <property type="entry name" value="PHOSPHOGLYCEROL TRANSFERASE I"/>
    <property type="match status" value="1"/>
</dbReference>
<reference evidence="8" key="1">
    <citation type="submission" date="2018-05" db="EMBL/GenBank/DDBJ databases">
        <authorList>
            <person name="Lanie J.A."/>
            <person name="Ng W.-L."/>
            <person name="Kazmierczak K.M."/>
            <person name="Andrzejewski T.M."/>
            <person name="Davidsen T.M."/>
            <person name="Wayne K.J."/>
            <person name="Tettelin H."/>
            <person name="Glass J.I."/>
            <person name="Rusch D."/>
            <person name="Podicherti R."/>
            <person name="Tsui H.-C.T."/>
            <person name="Winkler M.E."/>
        </authorList>
    </citation>
    <scope>NUCLEOTIDE SEQUENCE</scope>
</reference>
<evidence type="ECO:0000256" key="6">
    <source>
        <dbReference type="SAM" id="Phobius"/>
    </source>
</evidence>
<gene>
    <name evidence="8" type="ORF">METZ01_LOCUS175243</name>
</gene>